<organism evidence="2">
    <name type="scientific">Anopheles braziliensis</name>
    <dbReference type="NCBI Taxonomy" id="58242"/>
    <lineage>
        <taxon>Eukaryota</taxon>
        <taxon>Metazoa</taxon>
        <taxon>Ecdysozoa</taxon>
        <taxon>Arthropoda</taxon>
        <taxon>Hexapoda</taxon>
        <taxon>Insecta</taxon>
        <taxon>Pterygota</taxon>
        <taxon>Neoptera</taxon>
        <taxon>Endopterygota</taxon>
        <taxon>Diptera</taxon>
        <taxon>Nematocera</taxon>
        <taxon>Culicoidea</taxon>
        <taxon>Culicidae</taxon>
        <taxon>Anophelinae</taxon>
        <taxon>Anopheles</taxon>
    </lineage>
</organism>
<dbReference type="AlphaFoldDB" id="A0A2M3ZNB2"/>
<protein>
    <submittedName>
        <fullName evidence="2">Putative secreted peptide</fullName>
    </submittedName>
</protein>
<keyword evidence="1" id="KW-1133">Transmembrane helix</keyword>
<name>A0A2M3ZNB2_9DIPT</name>
<feature type="transmembrane region" description="Helical" evidence="1">
    <location>
        <begin position="46"/>
        <end position="63"/>
    </location>
</feature>
<proteinExistence type="predicted"/>
<dbReference type="EMBL" id="GGFM01009242">
    <property type="protein sequence ID" value="MBW29993.1"/>
    <property type="molecule type" value="Transcribed_RNA"/>
</dbReference>
<keyword evidence="1" id="KW-0812">Transmembrane</keyword>
<evidence type="ECO:0000313" key="2">
    <source>
        <dbReference type="EMBL" id="MBW29993.1"/>
    </source>
</evidence>
<sequence>MRFVVVQREFICASAEIVTLTAGYKPTNSLRHHGIYNLRQKAADTLLSLFSLLVGHILFSAIGNGF</sequence>
<keyword evidence="1" id="KW-0472">Membrane</keyword>
<evidence type="ECO:0000256" key="1">
    <source>
        <dbReference type="SAM" id="Phobius"/>
    </source>
</evidence>
<reference evidence="2" key="1">
    <citation type="submission" date="2018-01" db="EMBL/GenBank/DDBJ databases">
        <title>An insight into the sialome of Amazonian anophelines.</title>
        <authorList>
            <person name="Ribeiro J.M."/>
            <person name="Scarpassa V."/>
            <person name="Calvo E."/>
        </authorList>
    </citation>
    <scope>NUCLEOTIDE SEQUENCE</scope>
    <source>
        <tissue evidence="2">Salivary glands</tissue>
    </source>
</reference>
<accession>A0A2M3ZNB2</accession>